<keyword evidence="3" id="KW-1185">Reference proteome</keyword>
<dbReference type="PANTHER" id="PTHR43252">
    <property type="entry name" value="TRANSCRIPTIONAL REGULATOR YQJI"/>
    <property type="match status" value="1"/>
</dbReference>
<dbReference type="AlphaFoldDB" id="A0A4R4X1Y8"/>
<accession>A0A4R4X1Y8</accession>
<proteinExistence type="predicted"/>
<sequence length="190" mass="21318">MARRHDLVGLTVLAMLTVRAAHPYELHRFIVDTHKDFITGLPRSLYHAVERLAKDELIVPAGTDREGRRPERTVYEITGEGREELATRLRRLLETPDPNRLTFVAAVSLMGCLPLADAQRALRTRGAAIEGILAGLDAHMRALDAGGLPRVLMLEIEYEQALYTAELDWITGLLDRLDKGELDWAPTIEM</sequence>
<dbReference type="InterPro" id="IPR036388">
    <property type="entry name" value="WH-like_DNA-bd_sf"/>
</dbReference>
<name>A0A4R4X1Y8_9ACTN</name>
<evidence type="ECO:0000313" key="2">
    <source>
        <dbReference type="EMBL" id="TDD24218.1"/>
    </source>
</evidence>
<dbReference type="EMBL" id="SMKP01000013">
    <property type="protein sequence ID" value="TDD24218.1"/>
    <property type="molecule type" value="Genomic_DNA"/>
</dbReference>
<dbReference type="SUPFAM" id="SSF46785">
    <property type="entry name" value="Winged helix' DNA-binding domain"/>
    <property type="match status" value="1"/>
</dbReference>
<dbReference type="Proteomes" id="UP000294543">
    <property type="component" value="Unassembled WGS sequence"/>
</dbReference>
<reference evidence="2 3" key="1">
    <citation type="submission" date="2019-03" db="EMBL/GenBank/DDBJ databases">
        <title>Draft genome sequences of novel Actinobacteria.</title>
        <authorList>
            <person name="Sahin N."/>
            <person name="Ay H."/>
            <person name="Saygin H."/>
        </authorList>
    </citation>
    <scope>NUCLEOTIDE SEQUENCE [LARGE SCALE GENOMIC DNA]</scope>
    <source>
        <strain evidence="2 3">KC712</strain>
    </source>
</reference>
<dbReference type="OrthoDB" id="8443918at2"/>
<comment type="caution">
    <text evidence="2">The sequence shown here is derived from an EMBL/GenBank/DDBJ whole genome shotgun (WGS) entry which is preliminary data.</text>
</comment>
<dbReference type="InterPro" id="IPR036390">
    <property type="entry name" value="WH_DNA-bd_sf"/>
</dbReference>
<evidence type="ECO:0000259" key="1">
    <source>
        <dbReference type="Pfam" id="PF03551"/>
    </source>
</evidence>
<evidence type="ECO:0000313" key="3">
    <source>
        <dbReference type="Proteomes" id="UP000294543"/>
    </source>
</evidence>
<dbReference type="Pfam" id="PF03551">
    <property type="entry name" value="PadR"/>
    <property type="match status" value="1"/>
</dbReference>
<dbReference type="Gene3D" id="1.10.10.10">
    <property type="entry name" value="Winged helix-like DNA-binding domain superfamily/Winged helix DNA-binding domain"/>
    <property type="match status" value="1"/>
</dbReference>
<dbReference type="PANTHER" id="PTHR43252:SF6">
    <property type="entry name" value="NEGATIVE TRANSCRIPTION REGULATOR PADR"/>
    <property type="match status" value="1"/>
</dbReference>
<feature type="domain" description="Transcription regulator PadR N-terminal" evidence="1">
    <location>
        <begin position="12"/>
        <end position="86"/>
    </location>
</feature>
<dbReference type="InterPro" id="IPR005149">
    <property type="entry name" value="Tscrpt_reg_PadR_N"/>
</dbReference>
<organism evidence="2 3">
    <name type="scientific">Nonomuraea diastatica</name>
    <dbReference type="NCBI Taxonomy" id="1848329"/>
    <lineage>
        <taxon>Bacteria</taxon>
        <taxon>Bacillati</taxon>
        <taxon>Actinomycetota</taxon>
        <taxon>Actinomycetes</taxon>
        <taxon>Streptosporangiales</taxon>
        <taxon>Streptosporangiaceae</taxon>
        <taxon>Nonomuraea</taxon>
    </lineage>
</organism>
<gene>
    <name evidence="2" type="ORF">E1294_06945</name>
</gene>
<dbReference type="RefSeq" id="WP_132505916.1">
    <property type="nucleotide sequence ID" value="NZ_SMKP01000013.1"/>
</dbReference>
<protein>
    <submittedName>
        <fullName evidence="2">PadR family transcriptional regulator</fullName>
    </submittedName>
</protein>